<evidence type="ECO:0000256" key="8">
    <source>
        <dbReference type="ARBA" id="ARBA00022968"/>
    </source>
</evidence>
<dbReference type="SUPFAM" id="SSF82671">
    <property type="entry name" value="SEA domain"/>
    <property type="match status" value="1"/>
</dbReference>
<comment type="subcellular location">
    <subcellularLocation>
        <location evidence="1">Membrane</location>
        <topology evidence="1">Single-pass type II membrane protein</topology>
    </subcellularLocation>
</comment>
<dbReference type="SUPFAM" id="SSF57424">
    <property type="entry name" value="LDL receptor-like module"/>
    <property type="match status" value="2"/>
</dbReference>
<feature type="domain" description="CUB" evidence="16">
    <location>
        <begin position="226"/>
        <end position="335"/>
    </location>
</feature>
<dbReference type="InterPro" id="IPR036364">
    <property type="entry name" value="SEA_dom_sf"/>
</dbReference>
<feature type="domain" description="SEA" evidence="17">
    <location>
        <begin position="39"/>
        <end position="148"/>
    </location>
</feature>
<dbReference type="PROSITE" id="PS50060">
    <property type="entry name" value="MAM_2"/>
    <property type="match status" value="1"/>
</dbReference>
<dbReference type="PROSITE" id="PS50287">
    <property type="entry name" value="SRCR_2"/>
    <property type="match status" value="1"/>
</dbReference>
<dbReference type="PROSITE" id="PS01180">
    <property type="entry name" value="CUB"/>
    <property type="match status" value="2"/>
</dbReference>
<evidence type="ECO:0000259" key="18">
    <source>
        <dbReference type="PROSITE" id="PS50060"/>
    </source>
</evidence>
<dbReference type="PANTHER" id="PTHR24252">
    <property type="entry name" value="ACROSIN-RELATED"/>
    <property type="match status" value="1"/>
</dbReference>
<proteinExistence type="inferred from homology"/>
<dbReference type="SMART" id="SM00192">
    <property type="entry name" value="LDLa"/>
    <property type="match status" value="2"/>
</dbReference>
<feature type="disulfide bond" evidence="13">
    <location>
        <begin position="643"/>
        <end position="655"/>
    </location>
</feature>
<evidence type="ECO:0000259" key="19">
    <source>
        <dbReference type="PROSITE" id="PS50240"/>
    </source>
</evidence>
<dbReference type="InterPro" id="IPR035914">
    <property type="entry name" value="Sperma_CUB_dom_sf"/>
</dbReference>
<dbReference type="InterPro" id="IPR001254">
    <property type="entry name" value="Trypsin_dom"/>
</dbReference>
<evidence type="ECO:0000256" key="6">
    <source>
        <dbReference type="ARBA" id="ARBA00022801"/>
    </source>
</evidence>
<dbReference type="Pfam" id="PF00089">
    <property type="entry name" value="Trypsin"/>
    <property type="match status" value="1"/>
</dbReference>
<dbReference type="PROSITE" id="PS01209">
    <property type="entry name" value="LDLRA_1"/>
    <property type="match status" value="2"/>
</dbReference>
<dbReference type="SUPFAM" id="SSF49854">
    <property type="entry name" value="Spermadhesin, CUB domain"/>
    <property type="match status" value="2"/>
</dbReference>
<dbReference type="GO" id="GO:0006508">
    <property type="term" value="P:proteolysis"/>
    <property type="evidence" value="ECO:0007669"/>
    <property type="project" value="UniProtKB-KW"/>
</dbReference>
<feature type="disulfide bond" evidence="13">
    <location>
        <begin position="650"/>
        <end position="668"/>
    </location>
</feature>
<dbReference type="InterPro" id="IPR001314">
    <property type="entry name" value="Peptidase_S1A"/>
</dbReference>
<dbReference type="PANTHER" id="PTHR24252:SF16">
    <property type="entry name" value="TRANSMEMBRANE SERINE PROTEASE 15"/>
    <property type="match status" value="1"/>
</dbReference>
<dbReference type="FunFam" id="2.60.120.290:FF:000005">
    <property type="entry name" value="Procollagen C-endopeptidase enhancer 1"/>
    <property type="match status" value="1"/>
</dbReference>
<dbReference type="SUPFAM" id="SSF50494">
    <property type="entry name" value="Trypsin-like serine proteases"/>
    <property type="match status" value="1"/>
</dbReference>
<dbReference type="Pfam" id="PF00629">
    <property type="entry name" value="MAM"/>
    <property type="match status" value="1"/>
</dbReference>
<feature type="domain" description="CUB" evidence="16">
    <location>
        <begin position="523"/>
        <end position="634"/>
    </location>
</feature>
<dbReference type="PROSITE" id="PS00134">
    <property type="entry name" value="TRYPSIN_HIS"/>
    <property type="match status" value="1"/>
</dbReference>
<keyword evidence="22" id="KW-1185">Reference proteome</keyword>
<evidence type="ECO:0000256" key="15">
    <source>
        <dbReference type="RuleBase" id="RU363034"/>
    </source>
</evidence>
<dbReference type="Pfam" id="PF00431">
    <property type="entry name" value="CUB"/>
    <property type="match status" value="2"/>
</dbReference>
<dbReference type="InterPro" id="IPR043504">
    <property type="entry name" value="Peptidase_S1_PA_chymotrypsin"/>
</dbReference>
<dbReference type="InterPro" id="IPR009003">
    <property type="entry name" value="Peptidase_S1_PA"/>
</dbReference>
<dbReference type="Gene3D" id="4.10.400.10">
    <property type="entry name" value="Low-density Lipoprotein Receptor"/>
    <property type="match status" value="2"/>
</dbReference>
<dbReference type="SMART" id="SM00137">
    <property type="entry name" value="MAM"/>
    <property type="match status" value="1"/>
</dbReference>
<evidence type="ECO:0000313" key="21">
    <source>
        <dbReference type="Ensembl" id="ENSSFOP00015020353.2"/>
    </source>
</evidence>
<dbReference type="GO" id="GO:0004252">
    <property type="term" value="F:serine-type endopeptidase activity"/>
    <property type="evidence" value="ECO:0007669"/>
    <property type="project" value="InterPro"/>
</dbReference>
<dbReference type="InterPro" id="IPR001190">
    <property type="entry name" value="SRCR"/>
</dbReference>
<comment type="caution">
    <text evidence="14">Lacks conserved residue(s) required for the propagation of feature annotation.</text>
</comment>
<feature type="domain" description="Peptidase S1" evidence="19">
    <location>
        <begin position="751"/>
        <end position="983"/>
    </location>
</feature>
<keyword evidence="6 15" id="KW-0378">Hydrolase</keyword>
<dbReference type="InterPro" id="IPR036055">
    <property type="entry name" value="LDL_receptor-like_sf"/>
</dbReference>
<gene>
    <name evidence="21" type="primary">tmprss15</name>
</gene>
<feature type="domain" description="SRCR" evidence="20">
    <location>
        <begin position="659"/>
        <end position="707"/>
    </location>
</feature>
<keyword evidence="3 15" id="KW-0645">Protease</keyword>
<dbReference type="Pfam" id="PF00057">
    <property type="entry name" value="Ldl_recept_a"/>
    <property type="match status" value="2"/>
</dbReference>
<feature type="domain" description="MAM" evidence="18">
    <location>
        <begin position="346"/>
        <end position="501"/>
    </location>
</feature>
<evidence type="ECO:0000256" key="1">
    <source>
        <dbReference type="ARBA" id="ARBA00004606"/>
    </source>
</evidence>
<evidence type="ECO:0000256" key="3">
    <source>
        <dbReference type="ARBA" id="ARBA00022670"/>
    </source>
</evidence>
<name>A0A8C9RQ52_SCLFO</name>
<dbReference type="FunFam" id="4.10.400.10:FF:000065">
    <property type="entry name" value="Transmembrane protease serine 7"/>
    <property type="match status" value="1"/>
</dbReference>
<dbReference type="InterPro" id="IPR000998">
    <property type="entry name" value="MAM_dom"/>
</dbReference>
<comment type="similarity">
    <text evidence="2">Belongs to the DMBT1 family.</text>
</comment>
<evidence type="ECO:0000256" key="10">
    <source>
        <dbReference type="ARBA" id="ARBA00023136"/>
    </source>
</evidence>
<dbReference type="InterPro" id="IPR023415">
    <property type="entry name" value="LDLR_class-A_CS"/>
</dbReference>
<dbReference type="SUPFAM" id="SSF49899">
    <property type="entry name" value="Concanavalin A-like lectins/glucanases"/>
    <property type="match status" value="1"/>
</dbReference>
<keyword evidence="8" id="KW-0735">Signal-anchor</keyword>
<dbReference type="CDD" id="cd00041">
    <property type="entry name" value="CUB"/>
    <property type="match status" value="2"/>
</dbReference>
<evidence type="ECO:0000259" key="20">
    <source>
        <dbReference type="PROSITE" id="PS50287"/>
    </source>
</evidence>
<dbReference type="SMART" id="SM00042">
    <property type="entry name" value="CUB"/>
    <property type="match status" value="2"/>
</dbReference>
<keyword evidence="5" id="KW-0677">Repeat</keyword>
<dbReference type="Proteomes" id="UP000694397">
    <property type="component" value="Chromosome 3"/>
</dbReference>
<keyword evidence="7 15" id="KW-0720">Serine protease</keyword>
<dbReference type="AlphaFoldDB" id="A0A8C9RQ52"/>
<evidence type="ECO:0000256" key="11">
    <source>
        <dbReference type="ARBA" id="ARBA00023157"/>
    </source>
</evidence>
<dbReference type="Gene3D" id="2.40.10.10">
    <property type="entry name" value="Trypsin-like serine proteases"/>
    <property type="match status" value="2"/>
</dbReference>
<dbReference type="PROSITE" id="PS50024">
    <property type="entry name" value="SEA"/>
    <property type="match status" value="1"/>
</dbReference>
<evidence type="ECO:0000256" key="4">
    <source>
        <dbReference type="ARBA" id="ARBA00022692"/>
    </source>
</evidence>
<keyword evidence="12" id="KW-0325">Glycoprotein</keyword>
<dbReference type="OrthoDB" id="425190at2759"/>
<reference evidence="21 22" key="1">
    <citation type="submission" date="2019-04" db="EMBL/GenBank/DDBJ databases">
        <authorList>
            <consortium name="Wellcome Sanger Institute Data Sharing"/>
        </authorList>
    </citation>
    <scope>NUCLEOTIDE SEQUENCE [LARGE SCALE GENOMIC DNA]</scope>
</reference>
<dbReference type="PROSITE" id="PS00135">
    <property type="entry name" value="TRYPSIN_SER"/>
    <property type="match status" value="1"/>
</dbReference>
<accession>A0A8C9RQ52</accession>
<dbReference type="InterPro" id="IPR036772">
    <property type="entry name" value="SRCR-like_dom_sf"/>
</dbReference>
<dbReference type="SUPFAM" id="SSF56487">
    <property type="entry name" value="SRCR-like"/>
    <property type="match status" value="1"/>
</dbReference>
<keyword evidence="4" id="KW-0812">Transmembrane</keyword>
<evidence type="ECO:0000256" key="14">
    <source>
        <dbReference type="PROSITE-ProRule" id="PRU00196"/>
    </source>
</evidence>
<dbReference type="InterPro" id="IPR002172">
    <property type="entry name" value="LDrepeatLR_classA_rpt"/>
</dbReference>
<dbReference type="InterPro" id="IPR033116">
    <property type="entry name" value="TRYPSIN_SER"/>
</dbReference>
<dbReference type="CDD" id="cd00112">
    <property type="entry name" value="LDLa"/>
    <property type="match status" value="2"/>
</dbReference>
<dbReference type="Gene3D" id="2.60.120.290">
    <property type="entry name" value="Spermadhesin, CUB domain"/>
    <property type="match status" value="2"/>
</dbReference>
<dbReference type="InterPro" id="IPR000859">
    <property type="entry name" value="CUB_dom"/>
</dbReference>
<keyword evidence="10" id="KW-0472">Membrane</keyword>
<dbReference type="Gene3D" id="2.60.120.200">
    <property type="match status" value="1"/>
</dbReference>
<evidence type="ECO:0000256" key="5">
    <source>
        <dbReference type="ARBA" id="ARBA00022737"/>
    </source>
</evidence>
<dbReference type="PROSITE" id="PS50240">
    <property type="entry name" value="TRYPSIN_DOM"/>
    <property type="match status" value="1"/>
</dbReference>
<dbReference type="Ensembl" id="ENSSFOT00015020585.2">
    <property type="protein sequence ID" value="ENSSFOP00015020353.2"/>
    <property type="gene ID" value="ENSSFOG00015012999.2"/>
</dbReference>
<dbReference type="InterPro" id="IPR013320">
    <property type="entry name" value="ConA-like_dom_sf"/>
</dbReference>
<evidence type="ECO:0000259" key="16">
    <source>
        <dbReference type="PROSITE" id="PS01180"/>
    </source>
</evidence>
<evidence type="ECO:0000256" key="9">
    <source>
        <dbReference type="ARBA" id="ARBA00022989"/>
    </source>
</evidence>
<protein>
    <submittedName>
        <fullName evidence="21">Transmembrane serine protease 15</fullName>
    </submittedName>
</protein>
<organism evidence="21 22">
    <name type="scientific">Scleropages formosus</name>
    <name type="common">Asian bonytongue</name>
    <name type="synonym">Osteoglossum formosum</name>
    <dbReference type="NCBI Taxonomy" id="113540"/>
    <lineage>
        <taxon>Eukaryota</taxon>
        <taxon>Metazoa</taxon>
        <taxon>Chordata</taxon>
        <taxon>Craniata</taxon>
        <taxon>Vertebrata</taxon>
        <taxon>Euteleostomi</taxon>
        <taxon>Actinopterygii</taxon>
        <taxon>Neopterygii</taxon>
        <taxon>Teleostei</taxon>
        <taxon>Osteoglossocephala</taxon>
        <taxon>Osteoglossomorpha</taxon>
        <taxon>Osteoglossiformes</taxon>
        <taxon>Osteoglossidae</taxon>
        <taxon>Scleropages</taxon>
    </lineage>
</organism>
<evidence type="ECO:0000256" key="13">
    <source>
        <dbReference type="PROSITE-ProRule" id="PRU00124"/>
    </source>
</evidence>
<evidence type="ECO:0000256" key="12">
    <source>
        <dbReference type="ARBA" id="ARBA00023180"/>
    </source>
</evidence>
<dbReference type="SMART" id="SM00020">
    <property type="entry name" value="Tryp_SPc"/>
    <property type="match status" value="1"/>
</dbReference>
<dbReference type="FunFam" id="2.60.120.200:FF:000128">
    <property type="entry name" value="enteropeptidase isoform X2"/>
    <property type="match status" value="1"/>
</dbReference>
<keyword evidence="9" id="KW-1133">Transmembrane helix</keyword>
<evidence type="ECO:0000259" key="17">
    <source>
        <dbReference type="PROSITE" id="PS50024"/>
    </source>
</evidence>
<dbReference type="GO" id="GO:0009566">
    <property type="term" value="P:fertilization"/>
    <property type="evidence" value="ECO:0007669"/>
    <property type="project" value="UniProtKB-ARBA"/>
</dbReference>
<evidence type="ECO:0000256" key="2">
    <source>
        <dbReference type="ARBA" id="ARBA00009931"/>
    </source>
</evidence>
<feature type="disulfide bond" evidence="13">
    <location>
        <begin position="662"/>
        <end position="677"/>
    </location>
</feature>
<dbReference type="InterPro" id="IPR000082">
    <property type="entry name" value="SEA_dom"/>
</dbReference>
<dbReference type="CDD" id="cd00190">
    <property type="entry name" value="Tryp_SPc"/>
    <property type="match status" value="1"/>
</dbReference>
<dbReference type="InterPro" id="IPR018114">
    <property type="entry name" value="TRYPSIN_HIS"/>
</dbReference>
<evidence type="ECO:0000313" key="22">
    <source>
        <dbReference type="Proteomes" id="UP000694397"/>
    </source>
</evidence>
<dbReference type="PRINTS" id="PR00722">
    <property type="entry name" value="CHYMOTRYPSIN"/>
</dbReference>
<sequence length="990" mass="108550">MLGQLVTMVPQFLGCGFELRSVCSLQVLFLCCHGFTPGDQVDLRGTLTILSGAVFTEELLNKSTVQFKALAFDVENMVRAHPVIREIVVSLNSSRGSVVVTFDLVFSGTVQVKEVQEELVDGIQAGVGSAHGGLVIDTHSIHITGRGIWIMSSHSDGSPIGAAIGHVEIPLLVKGSSSHKEDTTCPTDQMVCGDSSECIPIVEFCDGMVDCPDGADEDEQLCATVCDGRFLLLGPSGTFHSKNFPLPYDEDTICRWVIRYHEGLVIQITFMSFETEEDIDVLKLYEGIGGKKNLTYVLSGDSARKVLLLSSEVTAEFSSNFINNFGGFNATYSVEDINTLSNEEKVNCSFEEDLCFWRQNHDDDGDWLWLSGPSFPLFTGPSFDHTLGNQSGHYIVTPGSPFQRERSFRIHSLPLAHASESMCLSFWYHMYGEDVWGLRVLAERTTGVTVIFQKEGNYGDQWNYGETTLNHTVVFEARKKGGVKNDIALDDIGLERGPCVGGVHPEPTLIPGPTTPPILPRDCGGPFELWEPNSTFSSPHYPSAYSNDISCVWTLHAAKGKNIQLHFLDFDVEATFDTVEVRDGVGEGSTLLGVFTGSNLLIEDLFSTTNEMTVLLLTDDSGYRRGFRANFSSGFGLGQPEPCAAGLFQCLSGSCVANTSLCNGHPDCADASDEAECVQLQVRGSWHSVCSENWIPELSSFLCGYLGYRSVDSPPLTPLYFVLLACGIRMTSEETRVRGAEEGEIQDNVRIVGGSDVQEGAWPWVVSLHWKGQHVCGASLIGREWLLTAAHCLYGKNLHLSWWTAVVGLHSQSGVNSPHVQKVQVDRIVFNKHYNKRTKDSDVAMMHLVKKLNFTDFVQPICLPKSGQHFVEGTRCFIAGWGRLYEEGESILQQASLPLIGRSQCQSLLPEYNITTRMVCAGLPQGGVDSCQGDSGGPLMCYHGNSWLLVGVTSFGVGCGQPQRPGVYALVSQFVDWVAETRRSVSRDVR</sequence>
<reference evidence="21" key="2">
    <citation type="submission" date="2025-08" db="UniProtKB">
        <authorList>
            <consortium name="Ensembl"/>
        </authorList>
    </citation>
    <scope>IDENTIFICATION</scope>
</reference>
<dbReference type="PROSITE" id="PS50068">
    <property type="entry name" value="LDLRA_2"/>
    <property type="match status" value="2"/>
</dbReference>
<reference evidence="21" key="3">
    <citation type="submission" date="2025-09" db="UniProtKB">
        <authorList>
            <consortium name="Ensembl"/>
        </authorList>
    </citation>
    <scope>IDENTIFICATION</scope>
</reference>
<dbReference type="GeneTree" id="ENSGT00940000164655"/>
<evidence type="ECO:0000256" key="7">
    <source>
        <dbReference type="ARBA" id="ARBA00022825"/>
    </source>
</evidence>
<keyword evidence="11 13" id="KW-1015">Disulfide bond</keyword>
<dbReference type="FunFam" id="2.40.10.10:FF:000003">
    <property type="entry name" value="Transmembrane serine protease 3"/>
    <property type="match status" value="1"/>
</dbReference>
<dbReference type="CDD" id="cd06263">
    <property type="entry name" value="MAM"/>
    <property type="match status" value="1"/>
</dbReference>
<dbReference type="GO" id="GO:0016020">
    <property type="term" value="C:membrane"/>
    <property type="evidence" value="ECO:0007669"/>
    <property type="project" value="UniProtKB-SubCell"/>
</dbReference>